<reference evidence="2 3" key="1">
    <citation type="journal article" date="2011" name="J. Gen. Appl. Microbiol.">
        <title>Draft genome sequencing of the enigmatic basidiomycete Mixia osmundae.</title>
        <authorList>
            <person name="Nishida H."/>
            <person name="Nagatsuka Y."/>
            <person name="Sugiyama J."/>
        </authorList>
    </citation>
    <scope>NUCLEOTIDE SEQUENCE [LARGE SCALE GENOMIC DNA]</scope>
    <source>
        <strain evidence="3">CBS 9802 / IAM 14324 / JCM 22182 / KY 12970</strain>
    </source>
</reference>
<evidence type="ECO:0000313" key="2">
    <source>
        <dbReference type="EMBL" id="GAA98374.1"/>
    </source>
</evidence>
<gene>
    <name evidence="2" type="primary">Mo05060</name>
    <name evidence="2" type="ORF">E5Q_05060</name>
</gene>
<dbReference type="PANTHER" id="PTHR22599">
    <property type="entry name" value="MPS ONE BINDER KINASE ACTIVATOR-LIKE MOB"/>
    <property type="match status" value="1"/>
</dbReference>
<organism evidence="2 3">
    <name type="scientific">Mixia osmundae (strain CBS 9802 / IAM 14324 / JCM 22182 / KY 12970)</name>
    <dbReference type="NCBI Taxonomy" id="764103"/>
    <lineage>
        <taxon>Eukaryota</taxon>
        <taxon>Fungi</taxon>
        <taxon>Dikarya</taxon>
        <taxon>Basidiomycota</taxon>
        <taxon>Pucciniomycotina</taxon>
        <taxon>Mixiomycetes</taxon>
        <taxon>Mixiales</taxon>
        <taxon>Mixiaceae</taxon>
        <taxon>Mixia</taxon>
    </lineage>
</organism>
<proteinExistence type="predicted"/>
<feature type="binding site" evidence="1">
    <location>
        <position position="128"/>
    </location>
    <ligand>
        <name>Zn(2+)</name>
        <dbReference type="ChEBI" id="CHEBI:29105"/>
    </ligand>
</feature>
<sequence>MSFLNRLTRPNANNTSPGVATIALPSPAINSSRGKSPSSYFNGGSQYGANEVGAGQVSGTINTATGAMTNERPLYLCQPFVKAALVKGSLRTITALPKYVDPNEWVAVNIVDFFNHINLFLGIISEHCTRDRCPTMSAGPGMDYTWTSGPNKKQLKVPAPEYTDYVLTWTEKLIGDESVFPTKAGREFSPNFPTTARHVYTQLLRIFAHIYHAHFHQILHLSLEAHLNSFFAHFLVFGLTFELLDPKECRAPREGWGFVVGDLLDAWRALGIIEA</sequence>
<evidence type="ECO:0000313" key="3">
    <source>
        <dbReference type="Proteomes" id="UP000009131"/>
    </source>
</evidence>
<dbReference type="AlphaFoldDB" id="G7E6B4"/>
<dbReference type="Proteomes" id="UP000009131">
    <property type="component" value="Unassembled WGS sequence"/>
</dbReference>
<dbReference type="Gene3D" id="1.20.140.30">
    <property type="entry name" value="MOB kinase activator"/>
    <property type="match status" value="1"/>
</dbReference>
<keyword evidence="1" id="KW-0862">Zinc</keyword>
<feature type="binding site" evidence="1">
    <location>
        <position position="214"/>
    </location>
    <ligand>
        <name>Zn(2+)</name>
        <dbReference type="ChEBI" id="CHEBI:29105"/>
    </ligand>
</feature>
<protein>
    <recommendedName>
        <fullName evidence="4">Maintenance of ploidy protein mob2</fullName>
    </recommendedName>
</protein>
<reference evidence="2 3" key="2">
    <citation type="journal article" date="2012" name="Open Biol.">
        <title>Characteristics of nucleosomes and linker DNA regions on the genome of the basidiomycete Mixia osmundae revealed by mono- and dinucleosome mapping.</title>
        <authorList>
            <person name="Nishida H."/>
            <person name="Kondo S."/>
            <person name="Matsumoto T."/>
            <person name="Suzuki Y."/>
            <person name="Yoshikawa H."/>
            <person name="Taylor T.D."/>
            <person name="Sugiyama J."/>
        </authorList>
    </citation>
    <scope>NUCLEOTIDE SEQUENCE [LARGE SCALE GENOMIC DNA]</scope>
    <source>
        <strain evidence="3">CBS 9802 / IAM 14324 / JCM 22182 / KY 12970</strain>
    </source>
</reference>
<accession>G7E6B4</accession>
<dbReference type="HOGENOM" id="CLU_038321_2_0_1"/>
<dbReference type="InterPro" id="IPR005301">
    <property type="entry name" value="MOB_kinase_act_fam"/>
</dbReference>
<dbReference type="InParanoid" id="G7E6B4"/>
<keyword evidence="1" id="KW-0479">Metal-binding</keyword>
<feature type="binding site" evidence="1">
    <location>
        <position position="209"/>
    </location>
    <ligand>
        <name>Zn(2+)</name>
        <dbReference type="ChEBI" id="CHEBI:29105"/>
    </ligand>
</feature>
<evidence type="ECO:0000256" key="1">
    <source>
        <dbReference type="PIRSR" id="PIRSR605301-1"/>
    </source>
</evidence>
<dbReference type="eggNOG" id="KOG0440">
    <property type="taxonomic scope" value="Eukaryota"/>
</dbReference>
<dbReference type="OrthoDB" id="8170117at2759"/>
<dbReference type="SMART" id="SM01388">
    <property type="entry name" value="Mob1_phocein"/>
    <property type="match status" value="1"/>
</dbReference>
<feature type="binding site" evidence="1">
    <location>
        <position position="133"/>
    </location>
    <ligand>
        <name>Zn(2+)</name>
        <dbReference type="ChEBI" id="CHEBI:29105"/>
    </ligand>
</feature>
<keyword evidence="3" id="KW-1185">Reference proteome</keyword>
<dbReference type="FunCoup" id="G7E6B4">
    <property type="interactions" value="73"/>
</dbReference>
<dbReference type="EMBL" id="BABT02000150">
    <property type="protein sequence ID" value="GAA98374.1"/>
    <property type="molecule type" value="Genomic_DNA"/>
</dbReference>
<dbReference type="InterPro" id="IPR036703">
    <property type="entry name" value="MOB_kinase_act_sf"/>
</dbReference>
<dbReference type="Pfam" id="PF03637">
    <property type="entry name" value="Mob1_phocein"/>
    <property type="match status" value="1"/>
</dbReference>
<dbReference type="STRING" id="764103.G7E6B4"/>
<name>G7E6B4_MIXOS</name>
<evidence type="ECO:0008006" key="4">
    <source>
        <dbReference type="Google" id="ProtNLM"/>
    </source>
</evidence>
<comment type="caution">
    <text evidence="2">The sequence shown here is derived from an EMBL/GenBank/DDBJ whole genome shotgun (WGS) entry which is preliminary data.</text>
</comment>
<dbReference type="SUPFAM" id="SSF101152">
    <property type="entry name" value="Mob1/phocein"/>
    <property type="match status" value="1"/>
</dbReference>